<reference evidence="2" key="1">
    <citation type="submission" date="2020-04" db="EMBL/GenBank/DDBJ databases">
        <authorList>
            <person name="Alioto T."/>
            <person name="Alioto T."/>
            <person name="Gomez Garrido J."/>
        </authorList>
    </citation>
    <scope>NUCLEOTIDE SEQUENCE</scope>
    <source>
        <strain evidence="2">A484AB</strain>
    </source>
</reference>
<dbReference type="Proteomes" id="UP001152795">
    <property type="component" value="Unassembled WGS sequence"/>
</dbReference>
<keyword evidence="3" id="KW-1185">Reference proteome</keyword>
<dbReference type="EMBL" id="CACRXK020000319">
    <property type="protein sequence ID" value="CAB3980735.1"/>
    <property type="molecule type" value="Genomic_DNA"/>
</dbReference>
<protein>
    <submittedName>
        <fullName evidence="2">Uncharacterized protein</fullName>
    </submittedName>
</protein>
<dbReference type="CDD" id="cd22744">
    <property type="entry name" value="OTU"/>
    <property type="match status" value="1"/>
</dbReference>
<name>A0A7D9DDM4_PARCT</name>
<accession>A0A7D9DDM4</accession>
<feature type="region of interest" description="Disordered" evidence="1">
    <location>
        <begin position="514"/>
        <end position="539"/>
    </location>
</feature>
<evidence type="ECO:0000313" key="2">
    <source>
        <dbReference type="EMBL" id="CAB3980735.1"/>
    </source>
</evidence>
<organism evidence="2 3">
    <name type="scientific">Paramuricea clavata</name>
    <name type="common">Red gorgonian</name>
    <name type="synonym">Violescent sea-whip</name>
    <dbReference type="NCBI Taxonomy" id="317549"/>
    <lineage>
        <taxon>Eukaryota</taxon>
        <taxon>Metazoa</taxon>
        <taxon>Cnidaria</taxon>
        <taxon>Anthozoa</taxon>
        <taxon>Octocorallia</taxon>
        <taxon>Malacalcyonacea</taxon>
        <taxon>Plexauridae</taxon>
        <taxon>Paramuricea</taxon>
    </lineage>
</organism>
<gene>
    <name evidence="2" type="ORF">PACLA_8A026138</name>
</gene>
<dbReference type="AlphaFoldDB" id="A0A7D9DDM4"/>
<proteinExistence type="predicted"/>
<comment type="caution">
    <text evidence="2">The sequence shown here is derived from an EMBL/GenBank/DDBJ whole genome shotgun (WGS) entry which is preliminary data.</text>
</comment>
<evidence type="ECO:0000256" key="1">
    <source>
        <dbReference type="SAM" id="MobiDB-lite"/>
    </source>
</evidence>
<dbReference type="OrthoDB" id="5963957at2759"/>
<feature type="compositionally biased region" description="Basic and acidic residues" evidence="1">
    <location>
        <begin position="524"/>
        <end position="539"/>
    </location>
</feature>
<sequence length="539" mass="61449">MNVLAASAISCDHTFKSACNIGYKRAEDGKWIKQYNSIFCVINKPGEIISWQFTKSEGFSEVKDLFLDIKKCFDPNSPKNICIDNCCKWRSLLEDIFPKATIKQDLFHAVQRFVKTLKKKDSVQRDIASDFGKIFRHPQDLGDIQKMPTPCKDILLSNLQHFMKKWEKKQSNGVTDLNSDRLNAISRIRSHILKDCLGNIPAQFSTSVNERLHKEMKKLLSKNQMGTQLAYAKFTCHFFKHNQQRGNHDSIYSLCAKEHKETFEKCSTVSSELGAHNAHFGISCSSYTIDKLTPQVMDDLSKNIEKAMSLHENSDSDYSSHSDHSYFDTGRSSHESFNILQYSLSLFKIILLLKSLWSSKEINLVKIPFLFQNIETYLSSGSSSTTKKTDSSAMNDRERLGNIATSFGFTIIPITGDVAEEWRENPQEYIPFFENIDIQLESERFRTSGEFAGQLGDALPLAMTNVLHIPILILTTVHNMPFLPVLPRTNLNNDLVIYLSYIQGPGHYDALISTDLPDNPENMAETRRLQPPERKNNTK</sequence>
<evidence type="ECO:0000313" key="3">
    <source>
        <dbReference type="Proteomes" id="UP001152795"/>
    </source>
</evidence>